<dbReference type="AlphaFoldDB" id="T2MFN2"/>
<proteinExistence type="evidence at transcript level"/>
<protein>
    <submittedName>
        <fullName evidence="14">Gamma-aminobutyric acid receptor subunit beta-2</fullName>
    </submittedName>
</protein>
<dbReference type="OrthoDB" id="8890589at2759"/>
<evidence type="ECO:0000256" key="9">
    <source>
        <dbReference type="ARBA" id="ARBA00023136"/>
    </source>
</evidence>
<dbReference type="PRINTS" id="PR00252">
    <property type="entry name" value="NRIONCHANNEL"/>
</dbReference>
<evidence type="ECO:0000256" key="10">
    <source>
        <dbReference type="ARBA" id="ARBA00023303"/>
    </source>
</evidence>
<dbReference type="PANTHER" id="PTHR18945">
    <property type="entry name" value="NEUROTRANSMITTER GATED ION CHANNEL"/>
    <property type="match status" value="1"/>
</dbReference>
<feature type="non-terminal residue" evidence="14">
    <location>
        <position position="1"/>
    </location>
</feature>
<dbReference type="InterPro" id="IPR036734">
    <property type="entry name" value="Neur_chan_lig-bd_sf"/>
</dbReference>
<keyword evidence="7 11" id="KW-1133">Transmembrane helix</keyword>
<evidence type="ECO:0000256" key="6">
    <source>
        <dbReference type="ARBA" id="ARBA00022729"/>
    </source>
</evidence>
<accession>T2MFN2</accession>
<keyword evidence="5 11" id="KW-0812">Transmembrane</keyword>
<dbReference type="NCBIfam" id="TIGR00860">
    <property type="entry name" value="LIC"/>
    <property type="match status" value="1"/>
</dbReference>
<dbReference type="Gene3D" id="2.70.170.10">
    <property type="entry name" value="Neurotransmitter-gated ion-channel ligand-binding domain"/>
    <property type="match status" value="1"/>
</dbReference>
<dbReference type="InterPro" id="IPR036719">
    <property type="entry name" value="Neuro-gated_channel_TM_sf"/>
</dbReference>
<name>T2MFN2_HYDVU</name>
<feature type="transmembrane region" description="Helical" evidence="11">
    <location>
        <begin position="452"/>
        <end position="470"/>
    </location>
</feature>
<evidence type="ECO:0000256" key="7">
    <source>
        <dbReference type="ARBA" id="ARBA00022989"/>
    </source>
</evidence>
<dbReference type="Pfam" id="PF02931">
    <property type="entry name" value="Neur_chan_LBD"/>
    <property type="match status" value="1"/>
</dbReference>
<dbReference type="InterPro" id="IPR018000">
    <property type="entry name" value="Neurotransmitter_ion_chnl_CS"/>
</dbReference>
<evidence type="ECO:0000256" key="3">
    <source>
        <dbReference type="ARBA" id="ARBA00022448"/>
    </source>
</evidence>
<feature type="domain" description="Neurotransmitter-gated ion-channel ligand-binding" evidence="12">
    <location>
        <begin position="43"/>
        <end position="242"/>
    </location>
</feature>
<dbReference type="InterPro" id="IPR006202">
    <property type="entry name" value="Neur_chan_lig-bd"/>
</dbReference>
<dbReference type="GO" id="GO:0005886">
    <property type="term" value="C:plasma membrane"/>
    <property type="evidence" value="ECO:0007669"/>
    <property type="project" value="UniProtKB-SubCell"/>
</dbReference>
<evidence type="ECO:0000256" key="4">
    <source>
        <dbReference type="ARBA" id="ARBA00022475"/>
    </source>
</evidence>
<dbReference type="EMBL" id="HAAD01004684">
    <property type="protein sequence ID" value="CDG70916.1"/>
    <property type="molecule type" value="mRNA"/>
</dbReference>
<evidence type="ECO:0000256" key="2">
    <source>
        <dbReference type="ARBA" id="ARBA00004236"/>
    </source>
</evidence>
<keyword evidence="8 11" id="KW-0406">Ion transport</keyword>
<dbReference type="PRINTS" id="PR00253">
    <property type="entry name" value="GABAARECEPTR"/>
</dbReference>
<dbReference type="FunFam" id="2.70.170.10:FF:000045">
    <property type="entry name" value="Predicted protein"/>
    <property type="match status" value="1"/>
</dbReference>
<evidence type="ECO:0000256" key="11">
    <source>
        <dbReference type="RuleBase" id="RU000687"/>
    </source>
</evidence>
<keyword evidence="4" id="KW-1003">Cell membrane</keyword>
<evidence type="ECO:0000256" key="1">
    <source>
        <dbReference type="ARBA" id="ARBA00004141"/>
    </source>
</evidence>
<dbReference type="PROSITE" id="PS00236">
    <property type="entry name" value="NEUROTR_ION_CHANNEL"/>
    <property type="match status" value="1"/>
</dbReference>
<dbReference type="Gene3D" id="1.20.58.390">
    <property type="entry name" value="Neurotransmitter-gated ion-channel transmembrane domain"/>
    <property type="match status" value="1"/>
</dbReference>
<comment type="subcellular location">
    <subcellularLocation>
        <location evidence="2">Cell membrane</location>
    </subcellularLocation>
    <subcellularLocation>
        <location evidence="1">Membrane</location>
        <topology evidence="1">Multi-pass membrane protein</topology>
    </subcellularLocation>
</comment>
<dbReference type="Pfam" id="PF02932">
    <property type="entry name" value="Neur_chan_memb"/>
    <property type="match status" value="1"/>
</dbReference>
<keyword evidence="10 11" id="KW-0407">Ion channel</keyword>
<dbReference type="SUPFAM" id="SSF63712">
    <property type="entry name" value="Nicotinic receptor ligand binding domain-like"/>
    <property type="match status" value="1"/>
</dbReference>
<keyword evidence="3 11" id="KW-0813">Transport</keyword>
<dbReference type="CDD" id="cd19049">
    <property type="entry name" value="LGIC_TM_anion"/>
    <property type="match status" value="1"/>
</dbReference>
<comment type="similarity">
    <text evidence="11">Belongs to the ligand-gated ion channel (TC 1.A.9) family.</text>
</comment>
<dbReference type="GO" id="GO:0005230">
    <property type="term" value="F:extracellular ligand-gated monoatomic ion channel activity"/>
    <property type="evidence" value="ECO:0007669"/>
    <property type="project" value="InterPro"/>
</dbReference>
<dbReference type="InterPro" id="IPR038050">
    <property type="entry name" value="Neuro_actylchol_rec"/>
</dbReference>
<dbReference type="InterPro" id="IPR006201">
    <property type="entry name" value="Neur_channel"/>
</dbReference>
<keyword evidence="6 11" id="KW-0732">Signal</keyword>
<dbReference type="InterPro" id="IPR006028">
    <property type="entry name" value="GABAA/Glycine_rcpt"/>
</dbReference>
<sequence length="481" mass="56051">TKMIFFIRTHALFHILVVLNIIPGNICINHEKDLRDEDVDKTWKVLMNGYDKAIRPNYTGDATMINLDMTVMRFGKLDEVNMMFTLDLFLRQEWIDYRLRHNLPEILTPNLGHDSPPDFIWTPDTVFLNAQKASSHSVTVKNSKLDIYPDGKVFWGLRVSVEANCLFDLRNYPMDTQACDLGIVSYGYTIDHLLYRWRNDPIQILNQNLSQYTLTGIENKTIVEQFSMGKFALLKAEFTFKRRIAFSILQIFFPCVAIVCVSWISLWLHKHCSPARVGIGVTTLLTISTIWGSVNRRLPNVSYVKAVDIYFMASFSFIFMTLIEYTIVLNGLKNFKKKFVMKNAYKEISKLSKRVSISLSIDKVKMPNMRRYSEPCRSSTSIIARYQRKSENSFLLDDANLSCNQISQKFYEEEFSEEEDILLLSKKEVAEKHPAFMKLYLELRKASIVDKISRILFPLLFICFNIFYWLKYNDNASPNKN</sequence>
<feature type="signal peptide" evidence="11">
    <location>
        <begin position="1"/>
        <end position="27"/>
    </location>
</feature>
<dbReference type="InterPro" id="IPR006029">
    <property type="entry name" value="Neurotrans-gated_channel_TM"/>
</dbReference>
<feature type="chain" id="PRO_5022253789" evidence="11">
    <location>
        <begin position="28"/>
        <end position="481"/>
    </location>
</feature>
<evidence type="ECO:0000256" key="8">
    <source>
        <dbReference type="ARBA" id="ARBA00023065"/>
    </source>
</evidence>
<dbReference type="GO" id="GO:0004888">
    <property type="term" value="F:transmembrane signaling receptor activity"/>
    <property type="evidence" value="ECO:0007669"/>
    <property type="project" value="InterPro"/>
</dbReference>
<feature type="transmembrane region" description="Helical" evidence="11">
    <location>
        <begin position="275"/>
        <end position="294"/>
    </location>
</feature>
<feature type="transmembrane region" description="Helical" evidence="11">
    <location>
        <begin position="309"/>
        <end position="332"/>
    </location>
</feature>
<evidence type="ECO:0000259" key="12">
    <source>
        <dbReference type="Pfam" id="PF02931"/>
    </source>
</evidence>
<evidence type="ECO:0000313" key="14">
    <source>
        <dbReference type="EMBL" id="CDG70916.1"/>
    </source>
</evidence>
<keyword evidence="14" id="KW-0675">Receptor</keyword>
<evidence type="ECO:0000259" key="13">
    <source>
        <dbReference type="Pfam" id="PF02932"/>
    </source>
</evidence>
<feature type="domain" description="Neurotransmitter-gated ion-channel transmembrane" evidence="13">
    <location>
        <begin position="252"/>
        <end position="469"/>
    </location>
</feature>
<reference evidence="14" key="1">
    <citation type="journal article" date="2013" name="Genome Biol. Evol.">
        <title>Punctuated emergences of genetic and phenotypic innovations in eumetazoan, bilaterian, euteleostome, and hominidae ancestors.</title>
        <authorList>
            <person name="Wenger Y."/>
            <person name="Galliot B."/>
        </authorList>
    </citation>
    <scope>NUCLEOTIDE SEQUENCE</scope>
    <source>
        <tissue evidence="14">Whole animals</tissue>
    </source>
</reference>
<feature type="transmembrane region" description="Helical" evidence="11">
    <location>
        <begin position="244"/>
        <end position="268"/>
    </location>
</feature>
<gene>
    <name evidence="14" type="primary">GABRB2</name>
</gene>
<dbReference type="SUPFAM" id="SSF90112">
    <property type="entry name" value="Neurotransmitter-gated ion-channel transmembrane pore"/>
    <property type="match status" value="1"/>
</dbReference>
<dbReference type="CDD" id="cd18990">
    <property type="entry name" value="LGIC_ECD_GABAAR"/>
    <property type="match status" value="1"/>
</dbReference>
<evidence type="ECO:0000256" key="5">
    <source>
        <dbReference type="ARBA" id="ARBA00022692"/>
    </source>
</evidence>
<organism evidence="14">
    <name type="scientific">Hydra vulgaris</name>
    <name type="common">Hydra</name>
    <name type="synonym">Hydra attenuata</name>
    <dbReference type="NCBI Taxonomy" id="6087"/>
    <lineage>
        <taxon>Eukaryota</taxon>
        <taxon>Metazoa</taxon>
        <taxon>Cnidaria</taxon>
        <taxon>Hydrozoa</taxon>
        <taxon>Hydroidolina</taxon>
        <taxon>Anthoathecata</taxon>
        <taxon>Aplanulata</taxon>
        <taxon>Hydridae</taxon>
        <taxon>Hydra</taxon>
    </lineage>
</organism>
<keyword evidence="9 11" id="KW-0472">Membrane</keyword>